<keyword evidence="4" id="KW-1133">Transmembrane helix</keyword>
<feature type="signal peptide" evidence="7">
    <location>
        <begin position="1"/>
        <end position="19"/>
    </location>
</feature>
<evidence type="ECO:0000259" key="8">
    <source>
        <dbReference type="PROSITE" id="PS51212"/>
    </source>
</evidence>
<evidence type="ECO:0000256" key="4">
    <source>
        <dbReference type="ARBA" id="ARBA00022989"/>
    </source>
</evidence>
<organism evidence="9 10">
    <name type="scientific">Pholiota conissans</name>
    <dbReference type="NCBI Taxonomy" id="109636"/>
    <lineage>
        <taxon>Eukaryota</taxon>
        <taxon>Fungi</taxon>
        <taxon>Dikarya</taxon>
        <taxon>Basidiomycota</taxon>
        <taxon>Agaricomycotina</taxon>
        <taxon>Agaricomycetes</taxon>
        <taxon>Agaricomycetidae</taxon>
        <taxon>Agaricales</taxon>
        <taxon>Agaricineae</taxon>
        <taxon>Strophariaceae</taxon>
        <taxon>Pholiota</taxon>
    </lineage>
</organism>
<evidence type="ECO:0000256" key="2">
    <source>
        <dbReference type="ARBA" id="ARBA00022692"/>
    </source>
</evidence>
<dbReference type="InterPro" id="IPR051836">
    <property type="entry name" value="Kremen_rcpt"/>
</dbReference>
<evidence type="ECO:0000256" key="7">
    <source>
        <dbReference type="SAM" id="SignalP"/>
    </source>
</evidence>
<evidence type="ECO:0000313" key="9">
    <source>
        <dbReference type="EMBL" id="KAF9472040.1"/>
    </source>
</evidence>
<dbReference type="OrthoDB" id="5985073at2759"/>
<evidence type="ECO:0000256" key="3">
    <source>
        <dbReference type="ARBA" id="ARBA00022729"/>
    </source>
</evidence>
<dbReference type="AlphaFoldDB" id="A0A9P5YQW0"/>
<keyword evidence="10" id="KW-1185">Reference proteome</keyword>
<evidence type="ECO:0000256" key="1">
    <source>
        <dbReference type="ARBA" id="ARBA00004167"/>
    </source>
</evidence>
<keyword evidence="3 7" id="KW-0732">Signal</keyword>
<keyword evidence="6" id="KW-0325">Glycoprotein</keyword>
<accession>A0A9P5YQW0</accession>
<dbReference type="InterPro" id="IPR002889">
    <property type="entry name" value="WSC_carb-bd"/>
</dbReference>
<protein>
    <recommendedName>
        <fullName evidence="8">WSC domain-containing protein</fullName>
    </recommendedName>
</protein>
<proteinExistence type="predicted"/>
<dbReference type="PANTHER" id="PTHR24269">
    <property type="entry name" value="KREMEN PROTEIN"/>
    <property type="match status" value="1"/>
</dbReference>
<dbReference type="PANTHER" id="PTHR24269:SF16">
    <property type="entry name" value="PROTEIN SLG1"/>
    <property type="match status" value="1"/>
</dbReference>
<feature type="domain" description="WSC" evidence="8">
    <location>
        <begin position="167"/>
        <end position="279"/>
    </location>
</feature>
<comment type="subcellular location">
    <subcellularLocation>
        <location evidence="1">Membrane</location>
        <topology evidence="1">Single-pass membrane protein</topology>
    </subcellularLocation>
</comment>
<gene>
    <name evidence="9" type="ORF">BDN70DRAFT_938489</name>
</gene>
<dbReference type="Pfam" id="PF01822">
    <property type="entry name" value="WSC"/>
    <property type="match status" value="2"/>
</dbReference>
<reference evidence="9" key="1">
    <citation type="submission" date="2020-11" db="EMBL/GenBank/DDBJ databases">
        <authorList>
            <consortium name="DOE Joint Genome Institute"/>
            <person name="Ahrendt S."/>
            <person name="Riley R."/>
            <person name="Andreopoulos W."/>
            <person name="Labutti K."/>
            <person name="Pangilinan J."/>
            <person name="Ruiz-Duenas F.J."/>
            <person name="Barrasa J.M."/>
            <person name="Sanchez-Garcia M."/>
            <person name="Camarero S."/>
            <person name="Miyauchi S."/>
            <person name="Serrano A."/>
            <person name="Linde D."/>
            <person name="Babiker R."/>
            <person name="Drula E."/>
            <person name="Ayuso-Fernandez I."/>
            <person name="Pacheco R."/>
            <person name="Padilla G."/>
            <person name="Ferreira P."/>
            <person name="Barriuso J."/>
            <person name="Kellner H."/>
            <person name="Castanera R."/>
            <person name="Alfaro M."/>
            <person name="Ramirez L."/>
            <person name="Pisabarro A.G."/>
            <person name="Kuo A."/>
            <person name="Tritt A."/>
            <person name="Lipzen A."/>
            <person name="He G."/>
            <person name="Yan M."/>
            <person name="Ng V."/>
            <person name="Cullen D."/>
            <person name="Martin F."/>
            <person name="Rosso M.-N."/>
            <person name="Henrissat B."/>
            <person name="Hibbett D."/>
            <person name="Martinez A.T."/>
            <person name="Grigoriev I.V."/>
        </authorList>
    </citation>
    <scope>NUCLEOTIDE SEQUENCE</scope>
    <source>
        <strain evidence="9">CIRM-BRFM 674</strain>
    </source>
</reference>
<dbReference type="Proteomes" id="UP000807469">
    <property type="component" value="Unassembled WGS sequence"/>
</dbReference>
<keyword evidence="2" id="KW-0812">Transmembrane</keyword>
<evidence type="ECO:0000256" key="6">
    <source>
        <dbReference type="ARBA" id="ARBA00023180"/>
    </source>
</evidence>
<sequence>MNPIAFLLLGSLLAIPTLSQTYHLQGNTSVLPSGWALDSVLTCVADCVPDDEPIASEFLFGPSFIDPVGLTIESCVAFCDAQGTRLAGLKGTECRCSNVFNPSSCFESDGGECNTVGFDFPCPGNPVESCGLADGTPPLFNLYKNSISQFNCSDTIWSGGAALTAGKWRFSNFYNDSINRALPHNAVNLHVPLPRGNLTTAACTTACGNAGWLLAGVEFADECYCGNATQNNAQPISTNCAGLPQNNFFPVPPVTLKRCKGNANEFCGGPNIVSIYTLPGSGLVPMVDFNPGFDGFCDGRDCLGNT</sequence>
<name>A0A9P5YQW0_9AGAR</name>
<dbReference type="GO" id="GO:0005886">
    <property type="term" value="C:plasma membrane"/>
    <property type="evidence" value="ECO:0007669"/>
    <property type="project" value="TreeGrafter"/>
</dbReference>
<keyword evidence="5" id="KW-0472">Membrane</keyword>
<evidence type="ECO:0000313" key="10">
    <source>
        <dbReference type="Proteomes" id="UP000807469"/>
    </source>
</evidence>
<dbReference type="SMART" id="SM00321">
    <property type="entry name" value="WSC"/>
    <property type="match status" value="2"/>
</dbReference>
<feature type="domain" description="WSC" evidence="8">
    <location>
        <begin position="41"/>
        <end position="146"/>
    </location>
</feature>
<comment type="caution">
    <text evidence="9">The sequence shown here is derived from an EMBL/GenBank/DDBJ whole genome shotgun (WGS) entry which is preliminary data.</text>
</comment>
<dbReference type="PROSITE" id="PS51212">
    <property type="entry name" value="WSC"/>
    <property type="match status" value="2"/>
</dbReference>
<dbReference type="EMBL" id="MU155587">
    <property type="protein sequence ID" value="KAF9472040.1"/>
    <property type="molecule type" value="Genomic_DNA"/>
</dbReference>
<evidence type="ECO:0000256" key="5">
    <source>
        <dbReference type="ARBA" id="ARBA00023136"/>
    </source>
</evidence>
<feature type="chain" id="PRO_5040356094" description="WSC domain-containing protein" evidence="7">
    <location>
        <begin position="20"/>
        <end position="306"/>
    </location>
</feature>